<keyword evidence="2" id="KW-0472">Membrane</keyword>
<feature type="domain" description="Beta-lactamase-related" evidence="4">
    <location>
        <begin position="56"/>
        <end position="383"/>
    </location>
</feature>
<keyword evidence="2" id="KW-1133">Transmembrane helix</keyword>
<evidence type="ECO:0000313" key="5">
    <source>
        <dbReference type="EMBL" id="NEA85291.1"/>
    </source>
</evidence>
<feature type="chain" id="PRO_5026128976" evidence="3">
    <location>
        <begin position="30"/>
        <end position="644"/>
    </location>
</feature>
<dbReference type="InterPro" id="IPR050491">
    <property type="entry name" value="AmpC-like"/>
</dbReference>
<feature type="transmembrane region" description="Helical" evidence="2">
    <location>
        <begin position="547"/>
        <end position="568"/>
    </location>
</feature>
<keyword evidence="2" id="KW-0812">Transmembrane</keyword>
<comment type="caution">
    <text evidence="5">The sequence shown here is derived from an EMBL/GenBank/DDBJ whole genome shotgun (WGS) entry which is preliminary data.</text>
</comment>
<dbReference type="Gene3D" id="3.40.710.10">
    <property type="entry name" value="DD-peptidase/beta-lactamase superfamily"/>
    <property type="match status" value="1"/>
</dbReference>
<dbReference type="PANTHER" id="PTHR46825">
    <property type="entry name" value="D-ALANYL-D-ALANINE-CARBOXYPEPTIDASE/ENDOPEPTIDASE AMPH"/>
    <property type="match status" value="1"/>
</dbReference>
<evidence type="ECO:0000256" key="2">
    <source>
        <dbReference type="SAM" id="Phobius"/>
    </source>
</evidence>
<dbReference type="PANTHER" id="PTHR46825:SF9">
    <property type="entry name" value="BETA-LACTAMASE-RELATED DOMAIN-CONTAINING PROTEIN"/>
    <property type="match status" value="1"/>
</dbReference>
<evidence type="ECO:0000259" key="4">
    <source>
        <dbReference type="Pfam" id="PF00144"/>
    </source>
</evidence>
<feature type="transmembrane region" description="Helical" evidence="2">
    <location>
        <begin position="510"/>
        <end position="531"/>
    </location>
</feature>
<dbReference type="InterPro" id="IPR001466">
    <property type="entry name" value="Beta-lactam-related"/>
</dbReference>
<name>A0A6G3QPI9_9ACTN</name>
<reference evidence="5" key="1">
    <citation type="submission" date="2020-01" db="EMBL/GenBank/DDBJ databases">
        <title>Insect and environment-associated Actinomycetes.</title>
        <authorList>
            <person name="Currrie C."/>
            <person name="Chevrette M."/>
            <person name="Carlson C."/>
            <person name="Stubbendieck R."/>
            <person name="Wendt-Pienkowski E."/>
        </authorList>
    </citation>
    <scope>NUCLEOTIDE SEQUENCE</scope>
    <source>
        <strain evidence="5">SID14436</strain>
    </source>
</reference>
<keyword evidence="3" id="KW-0732">Signal</keyword>
<feature type="transmembrane region" description="Helical" evidence="2">
    <location>
        <begin position="621"/>
        <end position="643"/>
    </location>
</feature>
<feature type="signal peptide" evidence="3">
    <location>
        <begin position="1"/>
        <end position="29"/>
    </location>
</feature>
<dbReference type="RefSeq" id="WP_164338796.1">
    <property type="nucleotide sequence ID" value="NZ_JAAGMD010000118.1"/>
</dbReference>
<gene>
    <name evidence="5" type="ORF">G3I53_04305</name>
</gene>
<organism evidence="5">
    <name type="scientific">Streptomyces sp. SID14436</name>
    <dbReference type="NCBI Taxonomy" id="2706070"/>
    <lineage>
        <taxon>Bacteria</taxon>
        <taxon>Bacillati</taxon>
        <taxon>Actinomycetota</taxon>
        <taxon>Actinomycetes</taxon>
        <taxon>Kitasatosporales</taxon>
        <taxon>Streptomycetaceae</taxon>
        <taxon>Streptomyces</taxon>
    </lineage>
</organism>
<sequence length="644" mass="68380">MTMRQRLRHLLLPLCVPLLLAGGAGTASATPAVHAETRAASGLPAADGTSGLPGTVDALVRRQLADHRIPGASVVVVERGRPVLTRGYGVADTDAGTPVDPRRTGFFLASDAKLFTAVAVLQQVERGRLDLSADVNRYLRTFQVKDTYPGHPVTVRDLLTHTAGFDNTIIGRAATRPEDVRPLGESLAAHQPRRVRPPGEVASYDNYGVALAGYLVESVTGTPFSDYLEQSVLRPLGMTRTSFAQPHSPAIAAGLARGHRPAGGGQRAQDGQYGDWSPTGAGAVTTAADMGRLLTALLDGGGPVLTERSTAALMKRQFGNDERLPGLGYILEERVRDGQRMLVKDGDLPGFHGNLALLPDRDAAVYVVYNGDGENGSAAYAGQEVVDRFADHFGTAAGARRSVSRADVTPYEGEYRSTRTSSSELTRVSALIGSVRVTAGEGATLTTTGLSRDPEVSERHWVQLSPGLFQEKGGQDRIAFRDGRLSVASDASVSYERLPWYLSPVLHQQVLLGSLAFLALTVLALPVLALVRRRSPGTPAGARAARLLLWASGALIITAVVCFLLLSADPNALNRTIIVGDSPLLRAVPALTGVALATTGAMVVCTVLSWRRRWWAVTGRLHYTCSTLAALIFLGVAASYRLVG</sequence>
<dbReference type="SUPFAM" id="SSF56601">
    <property type="entry name" value="beta-lactamase/transpeptidase-like"/>
    <property type="match status" value="1"/>
</dbReference>
<protein>
    <submittedName>
        <fullName evidence="5">Beta-lactamase family protein</fullName>
    </submittedName>
</protein>
<accession>A0A6G3QPI9</accession>
<dbReference type="InterPro" id="IPR012338">
    <property type="entry name" value="Beta-lactam/transpept-like"/>
</dbReference>
<dbReference type="Pfam" id="PF00144">
    <property type="entry name" value="Beta-lactamase"/>
    <property type="match status" value="1"/>
</dbReference>
<feature type="region of interest" description="Disordered" evidence="1">
    <location>
        <begin position="255"/>
        <end position="275"/>
    </location>
</feature>
<evidence type="ECO:0000256" key="3">
    <source>
        <dbReference type="SAM" id="SignalP"/>
    </source>
</evidence>
<proteinExistence type="predicted"/>
<dbReference type="AlphaFoldDB" id="A0A6G3QPI9"/>
<evidence type="ECO:0000256" key="1">
    <source>
        <dbReference type="SAM" id="MobiDB-lite"/>
    </source>
</evidence>
<dbReference type="EMBL" id="JAAGMD010000118">
    <property type="protein sequence ID" value="NEA85291.1"/>
    <property type="molecule type" value="Genomic_DNA"/>
</dbReference>
<feature type="transmembrane region" description="Helical" evidence="2">
    <location>
        <begin position="588"/>
        <end position="609"/>
    </location>
</feature>